<keyword evidence="4 6" id="KW-1133">Transmembrane helix</keyword>
<evidence type="ECO:0000313" key="9">
    <source>
        <dbReference type="Proteomes" id="UP000278886"/>
    </source>
</evidence>
<protein>
    <submittedName>
        <fullName evidence="8">Type II secretion system protein F</fullName>
    </submittedName>
</protein>
<dbReference type="AlphaFoldDB" id="A0A387BAZ8"/>
<feature type="transmembrane region" description="Helical" evidence="6">
    <location>
        <begin position="222"/>
        <end position="243"/>
    </location>
</feature>
<evidence type="ECO:0000313" key="8">
    <source>
        <dbReference type="EMBL" id="AYF99567.1"/>
    </source>
</evidence>
<keyword evidence="2" id="KW-1003">Cell membrane</keyword>
<gene>
    <name evidence="8" type="ORF">D7I47_10885</name>
</gene>
<dbReference type="KEGG" id="lyd:D7I47_10885"/>
<organism evidence="8 9">
    <name type="scientific">Protaetiibacter intestinalis</name>
    <dbReference type="NCBI Taxonomy" id="2419774"/>
    <lineage>
        <taxon>Bacteria</taxon>
        <taxon>Bacillati</taxon>
        <taxon>Actinomycetota</taxon>
        <taxon>Actinomycetes</taxon>
        <taxon>Micrococcales</taxon>
        <taxon>Microbacteriaceae</taxon>
        <taxon>Protaetiibacter</taxon>
    </lineage>
</organism>
<reference evidence="9" key="1">
    <citation type="submission" date="2018-09" db="EMBL/GenBank/DDBJ databases">
        <title>Genome sequencing of strain 2DFWR-13.</title>
        <authorList>
            <person name="Heo J."/>
            <person name="Kim S.-J."/>
            <person name="Kwon S.-W."/>
        </authorList>
    </citation>
    <scope>NUCLEOTIDE SEQUENCE [LARGE SCALE GENOMIC DNA]</scope>
    <source>
        <strain evidence="9">2DFWR-13</strain>
    </source>
</reference>
<keyword evidence="5 6" id="KW-0472">Membrane</keyword>
<feature type="transmembrane region" description="Helical" evidence="6">
    <location>
        <begin position="255"/>
        <end position="275"/>
    </location>
</feature>
<evidence type="ECO:0000256" key="3">
    <source>
        <dbReference type="ARBA" id="ARBA00022692"/>
    </source>
</evidence>
<sequence>MAVAWGLLLGVGLLFVASPWLWPADARAPRRVRRDPLVRLEERLAQAGLSRVSGPVVIAVAVVIGIAAGVLVLALTPVVALAVATGLAATALPFALISARARARRRAMRAVWPDALDHLVAGLRSGLPLADALCALGESGPTPLRPAFLELADDYRATGQLSLALDELKARLADPVADRVVETVRVAREVGGTELPPVLRALAAHLRADAAIRSEVEARQTWVVSAARLGVAAPWLVLLLLAARPEAVRAYNSPLGVTVLAVGLVVTVVAYRLMLALGRLPEERRWFA</sequence>
<feature type="transmembrane region" description="Helical" evidence="6">
    <location>
        <begin position="52"/>
        <end position="73"/>
    </location>
</feature>
<accession>A0A387BAZ8</accession>
<dbReference type="Proteomes" id="UP000278886">
    <property type="component" value="Chromosome"/>
</dbReference>
<keyword evidence="3 6" id="KW-0812">Transmembrane</keyword>
<comment type="subcellular location">
    <subcellularLocation>
        <location evidence="1">Cell membrane</location>
        <topology evidence="1">Multi-pass membrane protein</topology>
    </subcellularLocation>
</comment>
<dbReference type="EMBL" id="CP032630">
    <property type="protein sequence ID" value="AYF99567.1"/>
    <property type="molecule type" value="Genomic_DNA"/>
</dbReference>
<proteinExistence type="predicted"/>
<dbReference type="Gene3D" id="1.20.81.30">
    <property type="entry name" value="Type II secretion system (T2SS), domain F"/>
    <property type="match status" value="1"/>
</dbReference>
<evidence type="ECO:0000256" key="4">
    <source>
        <dbReference type="ARBA" id="ARBA00022989"/>
    </source>
</evidence>
<dbReference type="InterPro" id="IPR042094">
    <property type="entry name" value="T2SS_GspF_sf"/>
</dbReference>
<dbReference type="PANTHER" id="PTHR35007:SF2">
    <property type="entry name" value="PILUS ASSEMBLE PROTEIN"/>
    <property type="match status" value="1"/>
</dbReference>
<feature type="transmembrane region" description="Helical" evidence="6">
    <location>
        <begin position="79"/>
        <end position="99"/>
    </location>
</feature>
<feature type="domain" description="Type II secretion system protein GspF" evidence="7">
    <location>
        <begin position="116"/>
        <end position="241"/>
    </location>
</feature>
<dbReference type="PANTHER" id="PTHR35007">
    <property type="entry name" value="INTEGRAL MEMBRANE PROTEIN-RELATED"/>
    <property type="match status" value="1"/>
</dbReference>
<dbReference type="GO" id="GO:0005886">
    <property type="term" value="C:plasma membrane"/>
    <property type="evidence" value="ECO:0007669"/>
    <property type="project" value="UniProtKB-SubCell"/>
</dbReference>
<name>A0A387BAZ8_9MICO</name>
<evidence type="ECO:0000256" key="1">
    <source>
        <dbReference type="ARBA" id="ARBA00004651"/>
    </source>
</evidence>
<dbReference type="Pfam" id="PF00482">
    <property type="entry name" value="T2SSF"/>
    <property type="match status" value="1"/>
</dbReference>
<evidence type="ECO:0000259" key="7">
    <source>
        <dbReference type="Pfam" id="PF00482"/>
    </source>
</evidence>
<evidence type="ECO:0000256" key="6">
    <source>
        <dbReference type="SAM" id="Phobius"/>
    </source>
</evidence>
<keyword evidence="9" id="KW-1185">Reference proteome</keyword>
<dbReference type="InterPro" id="IPR018076">
    <property type="entry name" value="T2SS_GspF_dom"/>
</dbReference>
<feature type="transmembrane region" description="Helical" evidence="6">
    <location>
        <begin position="6"/>
        <end position="24"/>
    </location>
</feature>
<dbReference type="OrthoDB" id="3217742at2"/>
<evidence type="ECO:0000256" key="2">
    <source>
        <dbReference type="ARBA" id="ARBA00022475"/>
    </source>
</evidence>
<evidence type="ECO:0000256" key="5">
    <source>
        <dbReference type="ARBA" id="ARBA00023136"/>
    </source>
</evidence>